<reference evidence="1 2" key="1">
    <citation type="submission" date="2023-08" db="EMBL/GenBank/DDBJ databases">
        <authorList>
            <person name="Palmer J.M."/>
        </authorList>
    </citation>
    <scope>NUCLEOTIDE SEQUENCE [LARGE SCALE GENOMIC DNA]</scope>
    <source>
        <strain evidence="1 2">TWF481</strain>
    </source>
</reference>
<protein>
    <recommendedName>
        <fullName evidence="3">F-box domain-containing protein</fullName>
    </recommendedName>
</protein>
<comment type="caution">
    <text evidence="1">The sequence shown here is derived from an EMBL/GenBank/DDBJ whole genome shotgun (WGS) entry which is preliminary data.</text>
</comment>
<accession>A0AAV9WNE2</accession>
<dbReference type="EMBL" id="JAVHJL010000001">
    <property type="protein sequence ID" value="KAK6511818.1"/>
    <property type="molecule type" value="Genomic_DNA"/>
</dbReference>
<evidence type="ECO:0008006" key="3">
    <source>
        <dbReference type="Google" id="ProtNLM"/>
    </source>
</evidence>
<dbReference type="AlphaFoldDB" id="A0AAV9WNE2"/>
<evidence type="ECO:0000313" key="1">
    <source>
        <dbReference type="EMBL" id="KAK6511818.1"/>
    </source>
</evidence>
<name>A0AAV9WNE2_9PEZI</name>
<proteinExistence type="predicted"/>
<gene>
    <name evidence="1" type="ORF">TWF481_000724</name>
</gene>
<evidence type="ECO:0000313" key="2">
    <source>
        <dbReference type="Proteomes" id="UP001370758"/>
    </source>
</evidence>
<dbReference type="Proteomes" id="UP001370758">
    <property type="component" value="Unassembled WGS sequence"/>
</dbReference>
<organism evidence="1 2">
    <name type="scientific">Arthrobotrys musiformis</name>
    <dbReference type="NCBI Taxonomy" id="47236"/>
    <lineage>
        <taxon>Eukaryota</taxon>
        <taxon>Fungi</taxon>
        <taxon>Dikarya</taxon>
        <taxon>Ascomycota</taxon>
        <taxon>Pezizomycotina</taxon>
        <taxon>Orbiliomycetes</taxon>
        <taxon>Orbiliales</taxon>
        <taxon>Orbiliaceae</taxon>
        <taxon>Arthrobotrys</taxon>
    </lineage>
</organism>
<sequence length="367" mass="42806">MDVKASLQTLPFEIKEQIFSYLLHPGPKVNIIIRDTAILEEEDHFNILPKNPPHNFARRKCNPPHKPLLSSISRRRECFDKSHRELAGKQVFGQRTFGLSVIYQLSPIPTNLLCLSKSLQVVISALWGRLCRPIKEILNKHIILQGKTNIRQCGSYQIIWFTDFLEGVYSPEAEDVFRNKCRFIFDLDVTRSLHATWSTMWYEMRGRVCNIAFPREMAPDPEAVSTSFPNLKTVGVMMGDNRQIPDWAFAILTNRRKRDAEDWIRLEMLETGHDLGDLVEDGMRRPVVFDPVTTRPEGAPVRYQIPKKGYGFKYELYRMPRKELHDRGRYVFNTFRRDGECSYQGRKTAEEVVYVVELVLLSRSLRR</sequence>
<keyword evidence="2" id="KW-1185">Reference proteome</keyword>